<evidence type="ECO:0000256" key="1">
    <source>
        <dbReference type="SAM" id="MobiDB-lite"/>
    </source>
</evidence>
<feature type="compositionally biased region" description="Pro residues" evidence="1">
    <location>
        <begin position="1"/>
        <end position="21"/>
    </location>
</feature>
<dbReference type="RefSeq" id="WP_090871920.1">
    <property type="nucleotide sequence ID" value="NZ_FOHE01000020.1"/>
</dbReference>
<sequence>MFPGRPGRPMPPYPPMPPRRPPILGQQQPNRPNIMSFFQDNDGNMDLEKVTKTAQQINSLYGQVSPLISQFFKR</sequence>
<protein>
    <submittedName>
        <fullName evidence="2">YppG-like protein</fullName>
    </submittedName>
</protein>
<dbReference type="InterPro" id="IPR025555">
    <property type="entry name" value="YppG"/>
</dbReference>
<dbReference type="EMBL" id="FOHE01000020">
    <property type="protein sequence ID" value="SET67600.1"/>
    <property type="molecule type" value="Genomic_DNA"/>
</dbReference>
<dbReference type="OrthoDB" id="2890507at2"/>
<keyword evidence="3" id="KW-1185">Reference proteome</keyword>
<evidence type="ECO:0000313" key="2">
    <source>
        <dbReference type="EMBL" id="SET67600.1"/>
    </source>
</evidence>
<organism evidence="2 3">
    <name type="scientific">Oceanobacillus limi</name>
    <dbReference type="NCBI Taxonomy" id="930131"/>
    <lineage>
        <taxon>Bacteria</taxon>
        <taxon>Bacillati</taxon>
        <taxon>Bacillota</taxon>
        <taxon>Bacilli</taxon>
        <taxon>Bacillales</taxon>
        <taxon>Bacillaceae</taxon>
        <taxon>Oceanobacillus</taxon>
    </lineage>
</organism>
<proteinExistence type="predicted"/>
<gene>
    <name evidence="2" type="ORF">SAMN05216389_12020</name>
</gene>
<dbReference type="STRING" id="930131.SAMN05216389_12020"/>
<dbReference type="AlphaFoldDB" id="A0A1I0G9P5"/>
<dbReference type="Pfam" id="PF14179">
    <property type="entry name" value="YppG"/>
    <property type="match status" value="1"/>
</dbReference>
<name>A0A1I0G9P5_9BACI</name>
<dbReference type="Proteomes" id="UP000198618">
    <property type="component" value="Unassembled WGS sequence"/>
</dbReference>
<feature type="region of interest" description="Disordered" evidence="1">
    <location>
        <begin position="1"/>
        <end position="30"/>
    </location>
</feature>
<reference evidence="2 3" key="1">
    <citation type="submission" date="2016-10" db="EMBL/GenBank/DDBJ databases">
        <authorList>
            <person name="de Groot N.N."/>
        </authorList>
    </citation>
    <scope>NUCLEOTIDE SEQUENCE [LARGE SCALE GENOMIC DNA]</scope>
    <source>
        <strain evidence="2 3">IBRC-M 10780</strain>
    </source>
</reference>
<evidence type="ECO:0000313" key="3">
    <source>
        <dbReference type="Proteomes" id="UP000198618"/>
    </source>
</evidence>
<accession>A0A1I0G9P5</accession>